<evidence type="ECO:0000256" key="1">
    <source>
        <dbReference type="ARBA" id="ARBA00000677"/>
    </source>
</evidence>
<dbReference type="InterPro" id="IPR043739">
    <property type="entry name" value="DUF5684"/>
</dbReference>
<keyword evidence="6" id="KW-0472">Membrane</keyword>
<comment type="caution">
    <text evidence="6">Lacks conserved residue(s) required for the propagation of feature annotation.</text>
</comment>
<evidence type="ECO:0000256" key="4">
    <source>
        <dbReference type="ARBA" id="ARBA00019232"/>
    </source>
</evidence>
<proteinExistence type="inferred from homology"/>
<evidence type="ECO:0000256" key="6">
    <source>
        <dbReference type="RuleBase" id="RU362042"/>
    </source>
</evidence>
<gene>
    <name evidence="8" type="primary">lepB</name>
    <name evidence="8" type="ORF">GCM10011386_47280</name>
</gene>
<evidence type="ECO:0000259" key="7">
    <source>
        <dbReference type="Pfam" id="PF10502"/>
    </source>
</evidence>
<dbReference type="PANTHER" id="PTHR43390">
    <property type="entry name" value="SIGNAL PEPTIDASE I"/>
    <property type="match status" value="1"/>
</dbReference>
<evidence type="ECO:0000313" key="9">
    <source>
        <dbReference type="Proteomes" id="UP000597338"/>
    </source>
</evidence>
<comment type="similarity">
    <text evidence="2 6">Belongs to the peptidase S26 family.</text>
</comment>
<keyword evidence="5 6" id="KW-0378">Hydrolase</keyword>
<dbReference type="PRINTS" id="PR00727">
    <property type="entry name" value="LEADERPTASE"/>
</dbReference>
<accession>A0ABQ1N008</accession>
<comment type="subcellular location">
    <subcellularLocation>
        <location evidence="6">Membrane</location>
        <topology evidence="6">Single-pass type II membrane protein</topology>
    </subcellularLocation>
</comment>
<evidence type="ECO:0000256" key="3">
    <source>
        <dbReference type="ARBA" id="ARBA00013208"/>
    </source>
</evidence>
<feature type="transmembrane region" description="Helical" evidence="6">
    <location>
        <begin position="133"/>
        <end position="154"/>
    </location>
</feature>
<dbReference type="Proteomes" id="UP000597338">
    <property type="component" value="Unassembled WGS sequence"/>
</dbReference>
<dbReference type="Pfam" id="PF18936">
    <property type="entry name" value="DUF5684"/>
    <property type="match status" value="1"/>
</dbReference>
<dbReference type="CDD" id="cd06530">
    <property type="entry name" value="S26_SPase_I"/>
    <property type="match status" value="2"/>
</dbReference>
<evidence type="ECO:0000256" key="5">
    <source>
        <dbReference type="ARBA" id="ARBA00022801"/>
    </source>
</evidence>
<dbReference type="NCBIfam" id="TIGR02227">
    <property type="entry name" value="sigpep_I_bact"/>
    <property type="match status" value="1"/>
</dbReference>
<dbReference type="PROSITE" id="PS00760">
    <property type="entry name" value="SPASE_I_2"/>
    <property type="match status" value="1"/>
</dbReference>
<dbReference type="SUPFAM" id="SSF51306">
    <property type="entry name" value="LexA/Signal peptidase"/>
    <property type="match status" value="1"/>
</dbReference>
<dbReference type="EC" id="3.4.21.89" evidence="3 6"/>
<dbReference type="PANTHER" id="PTHR43390:SF1">
    <property type="entry name" value="CHLOROPLAST PROCESSING PEPTIDASE"/>
    <property type="match status" value="1"/>
</dbReference>
<dbReference type="Gene3D" id="2.10.109.10">
    <property type="entry name" value="Umud Fragment, subunit A"/>
    <property type="match status" value="2"/>
</dbReference>
<comment type="caution">
    <text evidence="8">The sequence shown here is derived from an EMBL/GenBank/DDBJ whole genome shotgun (WGS) entry which is preliminary data.</text>
</comment>
<comment type="catalytic activity">
    <reaction evidence="1 6">
        <text>Cleavage of hydrophobic, N-terminal signal or leader sequences from secreted and periplasmic proteins.</text>
        <dbReference type="EC" id="3.4.21.89"/>
    </reaction>
</comment>
<keyword evidence="9" id="KW-1185">Reference proteome</keyword>
<name>A0ABQ1N008_9SPHI</name>
<dbReference type="InterPro" id="IPR019757">
    <property type="entry name" value="Pept_S26A_signal_pept_1_Lys-AS"/>
</dbReference>
<dbReference type="InterPro" id="IPR000223">
    <property type="entry name" value="Pept_S26A_signal_pept_1"/>
</dbReference>
<keyword evidence="6" id="KW-0812">Transmembrane</keyword>
<dbReference type="InterPro" id="IPR036286">
    <property type="entry name" value="LexA/Signal_pep-like_sf"/>
</dbReference>
<evidence type="ECO:0000313" key="8">
    <source>
        <dbReference type="EMBL" id="GGC49559.1"/>
    </source>
</evidence>
<dbReference type="InterPro" id="IPR019533">
    <property type="entry name" value="Peptidase_S26"/>
</dbReference>
<feature type="transmembrane region" description="Helical" evidence="6">
    <location>
        <begin position="5"/>
        <end position="22"/>
    </location>
</feature>
<dbReference type="RefSeq" id="WP_188753962.1">
    <property type="nucleotide sequence ID" value="NZ_BMIK01000034.1"/>
</dbReference>
<keyword evidence="6" id="KW-1133">Transmembrane helix</keyword>
<sequence>MGYIVFAIFLILIHIGLWKLFIKAGRKGWESLIPVYKEFIIAKHITGHPSWWLALLLIPIVNIFIFFGLYLDLVKAFGKRRFWEYAATILLPFAVLPWWGNDPKVVYLGKSSTPEFKEKYPYKKTVAREWADAIVFAVVAATLIRGFLIEAYMIPTGSMEKSLLVGDFLFVSKLNYGPRVPMTPIAFPFAHHTMPLVGGKAYWEGVKIGYKRLPGFQQIKRNDVVVFNYPMEADPPFNRPIDKRENYIKRAVGVPGDTISLRESILYVNGQKGFVPPNGQMDYYVYTDGTGLNPQRLLDMRIESPYPYSKEPYILFLTEEAYKEVKSWANVTKIVPNIRHRDTEEPGIFPNNPLYHWNIDNFGPIIVPKKGWTITLDSLTMPLYERAIRVYEGNELESRADGIYLNGAKTDTYTFKMDYYWMMGDNRHNSEDARTWGFVPEDHIVGKALFVWLSWDKDGTFFDKIRWNRIFMGIK</sequence>
<feature type="domain" description="Peptidase S26" evidence="7">
    <location>
        <begin position="415"/>
        <end position="452"/>
    </location>
</feature>
<keyword evidence="6" id="KW-0645">Protease</keyword>
<feature type="domain" description="Peptidase S26" evidence="7">
    <location>
        <begin position="128"/>
        <end position="272"/>
    </location>
</feature>
<reference evidence="9" key="1">
    <citation type="journal article" date="2019" name="Int. J. Syst. Evol. Microbiol.">
        <title>The Global Catalogue of Microorganisms (GCM) 10K type strain sequencing project: providing services to taxonomists for standard genome sequencing and annotation.</title>
        <authorList>
            <consortium name="The Broad Institute Genomics Platform"/>
            <consortium name="The Broad Institute Genome Sequencing Center for Infectious Disease"/>
            <person name="Wu L."/>
            <person name="Ma J."/>
        </authorList>
    </citation>
    <scope>NUCLEOTIDE SEQUENCE [LARGE SCALE GENOMIC DNA]</scope>
    <source>
        <strain evidence="9">CGMCC 1.15342</strain>
    </source>
</reference>
<organism evidence="8 9">
    <name type="scientific">Parapedobacter defluvii</name>
    <dbReference type="NCBI Taxonomy" id="2045106"/>
    <lineage>
        <taxon>Bacteria</taxon>
        <taxon>Pseudomonadati</taxon>
        <taxon>Bacteroidota</taxon>
        <taxon>Sphingobacteriia</taxon>
        <taxon>Sphingobacteriales</taxon>
        <taxon>Sphingobacteriaceae</taxon>
        <taxon>Parapedobacter</taxon>
    </lineage>
</organism>
<protein>
    <recommendedName>
        <fullName evidence="4 6">Signal peptidase I</fullName>
        <ecNumber evidence="3 6">3.4.21.89</ecNumber>
    </recommendedName>
</protein>
<evidence type="ECO:0000256" key="2">
    <source>
        <dbReference type="ARBA" id="ARBA00009370"/>
    </source>
</evidence>
<dbReference type="Pfam" id="PF10502">
    <property type="entry name" value="Peptidase_S26"/>
    <property type="match status" value="2"/>
</dbReference>
<feature type="transmembrane region" description="Helical" evidence="6">
    <location>
        <begin position="51"/>
        <end position="70"/>
    </location>
</feature>
<dbReference type="EMBL" id="BMIK01000034">
    <property type="protein sequence ID" value="GGC49559.1"/>
    <property type="molecule type" value="Genomic_DNA"/>
</dbReference>